<dbReference type="Proteomes" id="UP000321393">
    <property type="component" value="Unassembled WGS sequence"/>
</dbReference>
<dbReference type="EMBL" id="SSTE01008633">
    <property type="protein sequence ID" value="KAA0054945.1"/>
    <property type="molecule type" value="Genomic_DNA"/>
</dbReference>
<evidence type="ECO:0000313" key="3">
    <source>
        <dbReference type="EMBL" id="TYK22733.1"/>
    </source>
</evidence>
<dbReference type="EMBL" id="SSTD01004900">
    <property type="protein sequence ID" value="TYK22733.1"/>
    <property type="molecule type" value="Genomic_DNA"/>
</dbReference>
<organism evidence="2 4">
    <name type="scientific">Cucumis melo var. makuwa</name>
    <name type="common">Oriental melon</name>
    <dbReference type="NCBI Taxonomy" id="1194695"/>
    <lineage>
        <taxon>Eukaryota</taxon>
        <taxon>Viridiplantae</taxon>
        <taxon>Streptophyta</taxon>
        <taxon>Embryophyta</taxon>
        <taxon>Tracheophyta</taxon>
        <taxon>Spermatophyta</taxon>
        <taxon>Magnoliopsida</taxon>
        <taxon>eudicotyledons</taxon>
        <taxon>Gunneridae</taxon>
        <taxon>Pentapetalae</taxon>
        <taxon>rosids</taxon>
        <taxon>fabids</taxon>
        <taxon>Cucurbitales</taxon>
        <taxon>Cucurbitaceae</taxon>
        <taxon>Benincaseae</taxon>
        <taxon>Cucumis</taxon>
    </lineage>
</organism>
<feature type="compositionally biased region" description="Polar residues" evidence="1">
    <location>
        <begin position="243"/>
        <end position="257"/>
    </location>
</feature>
<evidence type="ECO:0000313" key="2">
    <source>
        <dbReference type="EMBL" id="KAA0054945.1"/>
    </source>
</evidence>
<evidence type="ECO:0000313" key="4">
    <source>
        <dbReference type="Proteomes" id="UP000321393"/>
    </source>
</evidence>
<protein>
    <submittedName>
        <fullName evidence="2">CACTA en-spm transposon protein</fullName>
    </submittedName>
</protein>
<proteinExistence type="predicted"/>
<sequence length="317" mass="35902">MCIVDVDPTMVERPIVCHVIDDFINDRTMSNFPSDFDESNDLFDFNAKEFNTVSGTSSVGDTSDVSTPRTSSWIYRYVAQNGNILISSAPGQDKPISPHVIRFSNTIGVLTRDTFLVCFLKLADVTSEYIELIKDDLQYLLDLLSIKCSSYGRSSKATTTAISRSLMILNRLMPTHRLRNRVQDWHFFCDHYLTRQFLEQSSMNKAARVKQPCNHSGGAKDEICQTVLGRLLGYSKGLGWGSKPTSRHSASNSLSTSDEQKLAHAREVNELKTHLEVVEEYSNKKHEESAHLIEAQSRHMEEMRKMIEELSRTSRGP</sequence>
<dbReference type="Proteomes" id="UP000321947">
    <property type="component" value="Unassembled WGS sequence"/>
</dbReference>
<gene>
    <name evidence="3" type="ORF">E5676_scaffold1163G00610</name>
    <name evidence="2" type="ORF">E6C27_scaffold43052G00860</name>
</gene>
<feature type="region of interest" description="Disordered" evidence="1">
    <location>
        <begin position="241"/>
        <end position="262"/>
    </location>
</feature>
<comment type="caution">
    <text evidence="2">The sequence shown here is derived from an EMBL/GenBank/DDBJ whole genome shotgun (WGS) entry which is preliminary data.</text>
</comment>
<name>A0A5A7UMU0_CUCMM</name>
<accession>A0A5A7UMU0</accession>
<dbReference type="AlphaFoldDB" id="A0A5A7UMU0"/>
<evidence type="ECO:0000313" key="5">
    <source>
        <dbReference type="Proteomes" id="UP000321947"/>
    </source>
</evidence>
<reference evidence="4 5" key="1">
    <citation type="submission" date="2019-08" db="EMBL/GenBank/DDBJ databases">
        <title>Draft genome sequences of two oriental melons (Cucumis melo L. var makuwa).</title>
        <authorList>
            <person name="Kwon S.-Y."/>
        </authorList>
    </citation>
    <scope>NUCLEOTIDE SEQUENCE [LARGE SCALE GENOMIC DNA]</scope>
    <source>
        <strain evidence="5">cv. Chang Bougi</strain>
        <strain evidence="4">cv. SW 3</strain>
        <tissue evidence="2">Leaf</tissue>
    </source>
</reference>
<evidence type="ECO:0000256" key="1">
    <source>
        <dbReference type="SAM" id="MobiDB-lite"/>
    </source>
</evidence>